<comment type="caution">
    <text evidence="1">The sequence shown here is derived from an EMBL/GenBank/DDBJ whole genome shotgun (WGS) entry which is preliminary data.</text>
</comment>
<gene>
    <name evidence="1" type="ORF">GCK72_025168</name>
</gene>
<dbReference type="Proteomes" id="UP000483820">
    <property type="component" value="Chromosome X"/>
</dbReference>
<dbReference type="EMBL" id="WUAV01000006">
    <property type="protein sequence ID" value="KAF1748701.1"/>
    <property type="molecule type" value="Genomic_DNA"/>
</dbReference>
<proteinExistence type="predicted"/>
<accession>A0A6A5G1R2</accession>
<dbReference type="AlphaFoldDB" id="A0A6A5G1R2"/>
<evidence type="ECO:0000313" key="2">
    <source>
        <dbReference type="Proteomes" id="UP000483820"/>
    </source>
</evidence>
<dbReference type="CTD" id="78777884"/>
<evidence type="ECO:0000313" key="1">
    <source>
        <dbReference type="EMBL" id="KAF1748701.1"/>
    </source>
</evidence>
<dbReference type="GeneID" id="78777884"/>
<sequence>MLIHDCTDHKKRHYYKVHANAQDGFGGIRNCRRRDVVSSEKSGFTNAIIGSDINIRVLRFAVSAKQYMENISNQK</sequence>
<reference evidence="1 2" key="1">
    <citation type="submission" date="2019-12" db="EMBL/GenBank/DDBJ databases">
        <title>Chromosome-level assembly of the Caenorhabditis remanei genome.</title>
        <authorList>
            <person name="Teterina A.A."/>
            <person name="Willis J.H."/>
            <person name="Phillips P.C."/>
        </authorList>
    </citation>
    <scope>NUCLEOTIDE SEQUENCE [LARGE SCALE GENOMIC DNA]</scope>
    <source>
        <strain evidence="1 2">PX506</strain>
        <tissue evidence="1">Whole organism</tissue>
    </source>
</reference>
<name>A0A6A5G1R2_CAERE</name>
<dbReference type="KEGG" id="crq:GCK72_025168"/>
<organism evidence="1 2">
    <name type="scientific">Caenorhabditis remanei</name>
    <name type="common">Caenorhabditis vulgaris</name>
    <dbReference type="NCBI Taxonomy" id="31234"/>
    <lineage>
        <taxon>Eukaryota</taxon>
        <taxon>Metazoa</taxon>
        <taxon>Ecdysozoa</taxon>
        <taxon>Nematoda</taxon>
        <taxon>Chromadorea</taxon>
        <taxon>Rhabditida</taxon>
        <taxon>Rhabditina</taxon>
        <taxon>Rhabditomorpha</taxon>
        <taxon>Rhabditoidea</taxon>
        <taxon>Rhabditidae</taxon>
        <taxon>Peloderinae</taxon>
        <taxon>Caenorhabditis</taxon>
    </lineage>
</organism>
<dbReference type="RefSeq" id="XP_053579787.1">
    <property type="nucleotide sequence ID" value="XM_053736221.1"/>
</dbReference>
<protein>
    <submittedName>
        <fullName evidence="1">Uncharacterized protein</fullName>
    </submittedName>
</protein>